<dbReference type="Proteomes" id="UP000228596">
    <property type="component" value="Unassembled WGS sequence"/>
</dbReference>
<reference evidence="3" key="1">
    <citation type="submission" date="2017-09" db="EMBL/GenBank/DDBJ databases">
        <title>Depth-based differentiation of microbial function through sediment-hosted aquifers and enrichment of novel symbionts in the deep terrestrial subsurface.</title>
        <authorList>
            <person name="Probst A.J."/>
            <person name="Ladd B."/>
            <person name="Jarett J.K."/>
            <person name="Geller-Mcgrath D.E."/>
            <person name="Sieber C.M.K."/>
            <person name="Emerson J.B."/>
            <person name="Anantharaman K."/>
            <person name="Thomas B.C."/>
            <person name="Malmstrom R."/>
            <person name="Stieglmeier M."/>
            <person name="Klingl A."/>
            <person name="Woyke T."/>
            <person name="Ryan C.M."/>
            <person name="Banfield J.F."/>
        </authorList>
    </citation>
    <scope>NUCLEOTIDE SEQUENCE [LARGE SCALE GENOMIC DNA]</scope>
</reference>
<gene>
    <name evidence="2" type="ORF">COT77_02320</name>
</gene>
<evidence type="ECO:0000313" key="3">
    <source>
        <dbReference type="Proteomes" id="UP000228596"/>
    </source>
</evidence>
<name>A0A2M6WX22_9BACT</name>
<accession>A0A2M6WX22</accession>
<protein>
    <recommendedName>
        <fullName evidence="4">Rod shape-determining protein MreD</fullName>
    </recommendedName>
</protein>
<evidence type="ECO:0000256" key="1">
    <source>
        <dbReference type="SAM" id="Phobius"/>
    </source>
</evidence>
<evidence type="ECO:0000313" key="2">
    <source>
        <dbReference type="EMBL" id="PIT97276.1"/>
    </source>
</evidence>
<keyword evidence="1" id="KW-0472">Membrane</keyword>
<sequence length="153" mass="17631">MKGLLYIIGGVIFACLQLAFVSLYLPNLAIPLLALACVVILIRKDWMSAAFFGLSSSLFIDAYNLQRIPIEVFFIILVIVVSELVKQRFIDFSNLLTLFLYLILICTLYSVYYFLIYFRGLNIQVTHSILLGFVISLILVFFVRIIFHENKKF</sequence>
<feature type="transmembrane region" description="Helical" evidence="1">
    <location>
        <begin position="66"/>
        <end position="85"/>
    </location>
</feature>
<dbReference type="AlphaFoldDB" id="A0A2M6WX22"/>
<feature type="transmembrane region" description="Helical" evidence="1">
    <location>
        <begin position="92"/>
        <end position="115"/>
    </location>
</feature>
<feature type="transmembrane region" description="Helical" evidence="1">
    <location>
        <begin position="127"/>
        <end position="147"/>
    </location>
</feature>
<proteinExistence type="predicted"/>
<dbReference type="PROSITE" id="PS51257">
    <property type="entry name" value="PROKAR_LIPOPROTEIN"/>
    <property type="match status" value="1"/>
</dbReference>
<evidence type="ECO:0008006" key="4">
    <source>
        <dbReference type="Google" id="ProtNLM"/>
    </source>
</evidence>
<keyword evidence="1" id="KW-1133">Transmembrane helix</keyword>
<organism evidence="2 3">
    <name type="scientific">Candidatus Berkelbacteria bacterium CG10_big_fil_rev_8_21_14_0_10_41_12</name>
    <dbReference type="NCBI Taxonomy" id="1974513"/>
    <lineage>
        <taxon>Bacteria</taxon>
        <taxon>Candidatus Berkelbacteria</taxon>
    </lineage>
</organism>
<keyword evidence="1" id="KW-0812">Transmembrane</keyword>
<dbReference type="EMBL" id="PEZV01000025">
    <property type="protein sequence ID" value="PIT97276.1"/>
    <property type="molecule type" value="Genomic_DNA"/>
</dbReference>
<comment type="caution">
    <text evidence="2">The sequence shown here is derived from an EMBL/GenBank/DDBJ whole genome shotgun (WGS) entry which is preliminary data.</text>
</comment>